<dbReference type="Proteomes" id="UP000775770">
    <property type="component" value="Unassembled WGS sequence"/>
</dbReference>
<dbReference type="PROSITE" id="PS51257">
    <property type="entry name" value="PROKAR_LIPOPROTEIN"/>
    <property type="match status" value="1"/>
</dbReference>
<dbReference type="SMART" id="SM00062">
    <property type="entry name" value="PBPb"/>
    <property type="match status" value="1"/>
</dbReference>
<keyword evidence="3" id="KW-0732">Signal</keyword>
<comment type="caution">
    <text evidence="5">The sequence shown here is derived from an EMBL/GenBank/DDBJ whole genome shotgun (WGS) entry which is preliminary data.</text>
</comment>
<name>A0A930DL91_9FIRM</name>
<dbReference type="InterPro" id="IPR015168">
    <property type="entry name" value="SsuA/THI5"/>
</dbReference>
<feature type="compositionally biased region" description="Low complexity" evidence="2">
    <location>
        <begin position="32"/>
        <end position="44"/>
    </location>
</feature>
<dbReference type="Pfam" id="PF09084">
    <property type="entry name" value="NMT1"/>
    <property type="match status" value="1"/>
</dbReference>
<evidence type="ECO:0000256" key="2">
    <source>
        <dbReference type="SAM" id="MobiDB-lite"/>
    </source>
</evidence>
<feature type="region of interest" description="Disordered" evidence="2">
    <location>
        <begin position="32"/>
        <end position="69"/>
    </location>
</feature>
<dbReference type="InterPro" id="IPR001638">
    <property type="entry name" value="Solute-binding_3/MltF_N"/>
</dbReference>
<dbReference type="EMBL" id="JABZRA010000003">
    <property type="protein sequence ID" value="MBF1271900.1"/>
    <property type="molecule type" value="Genomic_DNA"/>
</dbReference>
<feature type="signal peptide" evidence="3">
    <location>
        <begin position="1"/>
        <end position="29"/>
    </location>
</feature>
<dbReference type="PANTHER" id="PTHR30024:SF42">
    <property type="entry name" value="ALIPHATIC SULFONATES-BINDING PROTEIN-RELATED"/>
    <property type="match status" value="1"/>
</dbReference>
<evidence type="ECO:0000256" key="3">
    <source>
        <dbReference type="SAM" id="SignalP"/>
    </source>
</evidence>
<feature type="domain" description="Solute-binding protein family 3/N-terminal" evidence="4">
    <location>
        <begin position="74"/>
        <end position="300"/>
    </location>
</feature>
<gene>
    <name evidence="5" type="ORF">HXM90_00545</name>
</gene>
<feature type="compositionally biased region" description="Basic and acidic residues" evidence="2">
    <location>
        <begin position="47"/>
        <end position="69"/>
    </location>
</feature>
<dbReference type="PANTHER" id="PTHR30024">
    <property type="entry name" value="ALIPHATIC SULFONATES-BINDING PROTEIN-RELATED"/>
    <property type="match status" value="1"/>
</dbReference>
<feature type="chain" id="PRO_5039634975" evidence="3">
    <location>
        <begin position="30"/>
        <end position="394"/>
    </location>
</feature>
<evidence type="ECO:0000259" key="4">
    <source>
        <dbReference type="SMART" id="SM00062"/>
    </source>
</evidence>
<dbReference type="SUPFAM" id="SSF53850">
    <property type="entry name" value="Periplasmic binding protein-like II"/>
    <property type="match status" value="1"/>
</dbReference>
<comment type="similarity">
    <text evidence="1">Belongs to the bacterial solute-binding protein SsuA/TauA family.</text>
</comment>
<accession>A0A930DL91</accession>
<protein>
    <submittedName>
        <fullName evidence="5">ABC transporter substrate-binding protein</fullName>
    </submittedName>
</protein>
<dbReference type="Gene3D" id="3.40.190.10">
    <property type="entry name" value="Periplasmic binding protein-like II"/>
    <property type="match status" value="2"/>
</dbReference>
<sequence length="394" mass="43162">MKGNLVFTATTLRKIALLGILSLSLIACGKAKSGESSSAGSQAATKQESDGTAKQEENGSSDQKAENKDNKKIPLRVIANNNNVAHIDSVIAQYAGLYDKNGLDTTIQFNPSNPDNIQALLADKADLVSAGSSAVLNYIDNGSDIVIIGGQMSLGETVYVRPERAEEFKDLYNPNTLYGKKVGVTRLNTGDVAFRKILKDKGLDLSKIEFVELDSQATVTQAVLKGDVDLGINFLTFRDGAEKQGLVPVSQLDAEDEWPDYICCRLFTTRDKLKENREAYVDALKANIEAYSLLENDKEAAEKAARQGIDLDDDAYQKQVYQYGHLGLSPNPDRKNTKAFFQAMVDIGYSKGNVNIDDYIDTTVFEDALNELIKENPDNKTYQALKAESESTNQ</sequence>
<dbReference type="RefSeq" id="WP_304069409.1">
    <property type="nucleotide sequence ID" value="NZ_JABZRA010000003.1"/>
</dbReference>
<evidence type="ECO:0000256" key="1">
    <source>
        <dbReference type="ARBA" id="ARBA00010742"/>
    </source>
</evidence>
<organism evidence="5 6">
    <name type="scientific">Oribacterium sinus</name>
    <dbReference type="NCBI Taxonomy" id="237576"/>
    <lineage>
        <taxon>Bacteria</taxon>
        <taxon>Bacillati</taxon>
        <taxon>Bacillota</taxon>
        <taxon>Clostridia</taxon>
        <taxon>Lachnospirales</taxon>
        <taxon>Lachnospiraceae</taxon>
        <taxon>Oribacterium</taxon>
    </lineage>
</organism>
<dbReference type="AlphaFoldDB" id="A0A930DL91"/>
<evidence type="ECO:0000313" key="5">
    <source>
        <dbReference type="EMBL" id="MBF1271900.1"/>
    </source>
</evidence>
<evidence type="ECO:0000313" key="6">
    <source>
        <dbReference type="Proteomes" id="UP000775770"/>
    </source>
</evidence>
<proteinExistence type="inferred from homology"/>
<reference evidence="5" key="1">
    <citation type="submission" date="2020-04" db="EMBL/GenBank/DDBJ databases">
        <title>Deep metagenomics examines the oral microbiome during advanced dental caries in children, revealing novel taxa and co-occurrences with host molecules.</title>
        <authorList>
            <person name="Baker J.L."/>
            <person name="Morton J.T."/>
            <person name="Dinis M."/>
            <person name="Alvarez R."/>
            <person name="Tran N.C."/>
            <person name="Knight R."/>
            <person name="Edlund A."/>
        </authorList>
    </citation>
    <scope>NUCLEOTIDE SEQUENCE</scope>
    <source>
        <strain evidence="5">JCVI_38_bin.19</strain>
    </source>
</reference>